<feature type="compositionally biased region" description="Polar residues" evidence="5">
    <location>
        <begin position="793"/>
        <end position="804"/>
    </location>
</feature>
<feature type="domain" description="SAM" evidence="6">
    <location>
        <begin position="956"/>
        <end position="1013"/>
    </location>
</feature>
<dbReference type="AlphaFoldDB" id="A0A820XY71"/>
<reference evidence="7" key="1">
    <citation type="submission" date="2021-02" db="EMBL/GenBank/DDBJ databases">
        <authorList>
            <person name="Nowell W R."/>
        </authorList>
    </citation>
    <scope>NUCLEOTIDE SEQUENCE</scope>
</reference>
<feature type="compositionally biased region" description="Polar residues" evidence="5">
    <location>
        <begin position="59"/>
        <end position="68"/>
    </location>
</feature>
<dbReference type="CDD" id="cd09562">
    <property type="entry name" value="SAM_liprin-alpha1_2_3_4_repeat1"/>
    <property type="match status" value="1"/>
</dbReference>
<evidence type="ECO:0000313" key="8">
    <source>
        <dbReference type="Proteomes" id="UP000663848"/>
    </source>
</evidence>
<feature type="domain" description="SAM" evidence="6">
    <location>
        <begin position="1037"/>
        <end position="1107"/>
    </location>
</feature>
<feature type="coiled-coil region" evidence="4">
    <location>
        <begin position="482"/>
        <end position="523"/>
    </location>
</feature>
<feature type="compositionally biased region" description="Low complexity" evidence="5">
    <location>
        <begin position="581"/>
        <end position="592"/>
    </location>
</feature>
<feature type="coiled-coil region" evidence="4">
    <location>
        <begin position="175"/>
        <end position="216"/>
    </location>
</feature>
<feature type="coiled-coil region" evidence="4">
    <location>
        <begin position="261"/>
        <end position="295"/>
    </location>
</feature>
<feature type="compositionally biased region" description="Low complexity" evidence="5">
    <location>
        <begin position="69"/>
        <end position="79"/>
    </location>
</feature>
<evidence type="ECO:0000256" key="5">
    <source>
        <dbReference type="SAM" id="MobiDB-lite"/>
    </source>
</evidence>
<dbReference type="FunFam" id="1.10.150.50:FF:000004">
    <property type="entry name" value="PTPRF interacting protein alpha 1"/>
    <property type="match status" value="1"/>
</dbReference>
<dbReference type="CDD" id="cd09565">
    <property type="entry name" value="SAM_liprin-alpha1_2_3_4_repeat2"/>
    <property type="match status" value="1"/>
</dbReference>
<dbReference type="InterPro" id="IPR029515">
    <property type="entry name" value="Liprin"/>
</dbReference>
<feature type="domain" description="SAM" evidence="6">
    <location>
        <begin position="864"/>
        <end position="930"/>
    </location>
</feature>
<dbReference type="InterPro" id="IPR037621">
    <property type="entry name" value="LIP-1_SAM_2"/>
</dbReference>
<dbReference type="InterPro" id="IPR057892">
    <property type="entry name" value="LIP-1_CC2"/>
</dbReference>
<keyword evidence="2" id="KW-0677">Repeat</keyword>
<dbReference type="Pfam" id="PF25526">
    <property type="entry name" value="LIP-1"/>
    <property type="match status" value="1"/>
</dbReference>
<dbReference type="GO" id="GO:0005737">
    <property type="term" value="C:cytoplasm"/>
    <property type="evidence" value="ECO:0007669"/>
    <property type="project" value="UniProtKB-ARBA"/>
</dbReference>
<dbReference type="Gene3D" id="1.10.150.50">
    <property type="entry name" value="Transcription Factor, Ets-1"/>
    <property type="match status" value="3"/>
</dbReference>
<feature type="region of interest" description="Disordered" evidence="5">
    <location>
        <begin position="535"/>
        <end position="609"/>
    </location>
</feature>
<sequence length="1161" mass="132907">MVNIECQSSSFLFDDPSSSLRKMTSTINLYDYLTSNISFKTLFNHTGDDDDDDDDDDQLNATSPITMTSSDSSDSAIVSDDIDDNDLASEENPIVHTSWPTIIKKSNISITSTVTSLSKSFDILNNLESTTISEYKSQHDRNQEKYKRPLPWLNATLPNHHSTPPGLELTTNKDYVSLVRELAQLREQLTEREDEVTELKAERNNTRLLLEHLEQLVARHERSIRTTVMRRQAQGVSSEVEVLKALKSLFEHHKALDEKVRERLKVEIEKNTQLKDELEKTKNELAGVRETQQAKVIDINQLKTMSNGTIDPDSLAGKLIEMQELMDNQCNELISCRARVHELMNRNKELEERACLFQRDLSHSHEQINKYQRDLKESQAQKEDQEERISTLEKRYLSIQKETTHLTEFNSRLENELATKENQFMHTSEADWDTIDQAQVINDVRLAFESSDVELTTDDEDSLYQHHPVTINNGNLPTQSTHNDAQTLALVLQEQLDAINNEIRMIQAEKVDAELRAEELESRVVGNVVYHLADEDIDDDDDDNDNDLNTHHHRHHPQGISNGTMPHYHSHLSQRYLRNASPPTTSTLNTNTHFPGRLTPYSTTPGKSYKFNTAPPGMTAANMYQYNLGSDPINMNEYDHTLHHQSPRTFRNDYGPGTRYLKCESSPPVTPPRVTTNIRTATPHHIYHTSSSIQNQYRINTNMSRTNPQHIDDNTRHYYTNSSMAQPTSLSSITHQDSPSPISSQNSTSGDETSFYTRNQQQQKKKGIRNSLGRLFTRKPGSIDNKSMHESVHQPTPSYPQNYPSPYVTRASSVPVDPMGPNEMNESTTGTLLSLGKTEFDRRIKKKQELLEDAIQNNRPFSTWDGATVVAWLELWVKMPAWYVAACRANVKSGAIMSELNEEEIQRQIGISNPLHRLKLRLAIQEILNLTLPDGPRTSVTSLAFGEMDHEWIGNEWLPSLGLPQYRSYFMECLVDARMLEHLSKKDLSKQLKMVDSFHRTSFHYGILVLKRVNYDKKELDRRREESLNENQDVLMWTNERIIQWLTAINGLKEYANNLTETGIHGGLIALDETFDHNTLALALQIPSQQTMARQILEREFRLLIANGTDRKMDENDRAKLKRHPSLFSRKPKSKTVSDETTQPNEVDSSNATPTDENQQS</sequence>
<feature type="compositionally biased region" description="Polar residues" evidence="5">
    <location>
        <begin position="717"/>
        <end position="737"/>
    </location>
</feature>
<feature type="compositionally biased region" description="Low complexity" evidence="5">
    <location>
        <begin position="738"/>
        <end position="749"/>
    </location>
</feature>
<accession>A0A820XY71</accession>
<evidence type="ECO:0000256" key="3">
    <source>
        <dbReference type="ARBA" id="ARBA00023054"/>
    </source>
</evidence>
<dbReference type="EMBL" id="CAJOBR010000718">
    <property type="protein sequence ID" value="CAF4539443.1"/>
    <property type="molecule type" value="Genomic_DNA"/>
</dbReference>
<dbReference type="InterPro" id="IPR001660">
    <property type="entry name" value="SAM"/>
</dbReference>
<evidence type="ECO:0000256" key="1">
    <source>
        <dbReference type="ARBA" id="ARBA00007026"/>
    </source>
</evidence>
<feature type="region of interest" description="Disordered" evidence="5">
    <location>
        <begin position="1113"/>
        <end position="1161"/>
    </location>
</feature>
<dbReference type="Proteomes" id="UP000663848">
    <property type="component" value="Unassembled WGS sequence"/>
</dbReference>
<dbReference type="GO" id="GO:0048786">
    <property type="term" value="C:presynaptic active zone"/>
    <property type="evidence" value="ECO:0007669"/>
    <property type="project" value="TreeGrafter"/>
</dbReference>
<dbReference type="InterPro" id="IPR037622">
    <property type="entry name" value="LIP-1_SAM_3"/>
</dbReference>
<evidence type="ECO:0000259" key="6">
    <source>
        <dbReference type="PROSITE" id="PS50105"/>
    </source>
</evidence>
<feature type="compositionally biased region" description="Acidic residues" evidence="5">
    <location>
        <begin position="535"/>
        <end position="546"/>
    </location>
</feature>
<dbReference type="InterPro" id="IPR037620">
    <property type="entry name" value="LIP-1_SAM_1"/>
</dbReference>
<evidence type="ECO:0000256" key="2">
    <source>
        <dbReference type="ARBA" id="ARBA00022737"/>
    </source>
</evidence>
<dbReference type="CDD" id="cd09568">
    <property type="entry name" value="SAM_liprin-alpha1_2_3_4_repeat3"/>
    <property type="match status" value="1"/>
</dbReference>
<dbReference type="GO" id="GO:0050808">
    <property type="term" value="P:synapse organization"/>
    <property type="evidence" value="ECO:0007669"/>
    <property type="project" value="TreeGrafter"/>
</dbReference>
<dbReference type="PROSITE" id="PS50105">
    <property type="entry name" value="SAM_DOMAIN"/>
    <property type="match status" value="3"/>
</dbReference>
<dbReference type="Pfam" id="PF07647">
    <property type="entry name" value="SAM_2"/>
    <property type="match status" value="1"/>
</dbReference>
<evidence type="ECO:0000256" key="4">
    <source>
        <dbReference type="SAM" id="Coils"/>
    </source>
</evidence>
<feature type="compositionally biased region" description="Polar residues" evidence="5">
    <location>
        <begin position="750"/>
        <end position="762"/>
    </location>
</feature>
<gene>
    <name evidence="7" type="ORF">QYT958_LOCUS7492</name>
</gene>
<dbReference type="FunFam" id="1.10.150.50:FF:000002">
    <property type="entry name" value="PTPRF interacting protein alpha 1"/>
    <property type="match status" value="1"/>
</dbReference>
<keyword evidence="3 4" id="KW-0175">Coiled coil</keyword>
<feature type="compositionally biased region" description="Acidic residues" evidence="5">
    <location>
        <begin position="49"/>
        <end position="58"/>
    </location>
</feature>
<comment type="caution">
    <text evidence="7">The sequence shown here is derived from an EMBL/GenBank/DDBJ whole genome shotgun (WGS) entry which is preliminary data.</text>
</comment>
<dbReference type="InterPro" id="IPR013761">
    <property type="entry name" value="SAM/pointed_sf"/>
</dbReference>
<name>A0A820XY71_9BILA</name>
<dbReference type="PANTHER" id="PTHR12587">
    <property type="entry name" value="LAR INTERACTING PROTEIN LIP -RELATED PROTEIN"/>
    <property type="match status" value="1"/>
</dbReference>
<organism evidence="7 8">
    <name type="scientific">Rotaria socialis</name>
    <dbReference type="NCBI Taxonomy" id="392032"/>
    <lineage>
        <taxon>Eukaryota</taxon>
        <taxon>Metazoa</taxon>
        <taxon>Spiralia</taxon>
        <taxon>Gnathifera</taxon>
        <taxon>Rotifera</taxon>
        <taxon>Eurotatoria</taxon>
        <taxon>Bdelloidea</taxon>
        <taxon>Philodinida</taxon>
        <taxon>Philodinidae</taxon>
        <taxon>Rotaria</taxon>
    </lineage>
</organism>
<feature type="compositionally biased region" description="Polar residues" evidence="5">
    <location>
        <begin position="1139"/>
        <end position="1161"/>
    </location>
</feature>
<protein>
    <recommendedName>
        <fullName evidence="6">SAM domain-containing protein</fullName>
    </recommendedName>
</protein>
<feature type="region of interest" description="Disordered" evidence="5">
    <location>
        <begin position="49"/>
        <end position="80"/>
    </location>
</feature>
<dbReference type="PANTHER" id="PTHR12587:SF20">
    <property type="entry name" value="LIPRIN-ALPHA, ISOFORM E"/>
    <property type="match status" value="1"/>
</dbReference>
<feature type="region of interest" description="Disordered" evidence="5">
    <location>
        <begin position="704"/>
        <end position="804"/>
    </location>
</feature>
<dbReference type="SUPFAM" id="SSF47769">
    <property type="entry name" value="SAM/Pointed domain"/>
    <property type="match status" value="3"/>
</dbReference>
<comment type="similarity">
    <text evidence="1">Belongs to the liprin family. Liprin-alpha subfamily.</text>
</comment>
<evidence type="ECO:0000313" key="7">
    <source>
        <dbReference type="EMBL" id="CAF4539443.1"/>
    </source>
</evidence>
<dbReference type="SMART" id="SM00454">
    <property type="entry name" value="SAM"/>
    <property type="match status" value="3"/>
</dbReference>
<feature type="coiled-coil region" evidence="4">
    <location>
        <begin position="333"/>
        <end position="430"/>
    </location>
</feature>
<proteinExistence type="inferred from homology"/>
<feature type="compositionally biased region" description="Basic residues" evidence="5">
    <location>
        <begin position="1120"/>
        <end position="1134"/>
    </location>
</feature>
<dbReference type="Pfam" id="PF00536">
    <property type="entry name" value="SAM_1"/>
    <property type="match status" value="2"/>
</dbReference>